<evidence type="ECO:0000259" key="9">
    <source>
        <dbReference type="PROSITE" id="PS50823"/>
    </source>
</evidence>
<dbReference type="Pfam" id="PF11911">
    <property type="entry name" value="DUF3429"/>
    <property type="match status" value="1"/>
</dbReference>
<feature type="transmembrane region" description="Helical" evidence="8">
    <location>
        <begin position="116"/>
        <end position="138"/>
    </location>
</feature>
<proteinExistence type="inferred from homology"/>
<keyword evidence="3 5" id="KW-0694">RNA-binding</keyword>
<evidence type="ECO:0000256" key="7">
    <source>
        <dbReference type="SAM" id="MobiDB-lite"/>
    </source>
</evidence>
<feature type="compositionally biased region" description="Low complexity" evidence="7">
    <location>
        <begin position="1240"/>
        <end position="1252"/>
    </location>
</feature>
<dbReference type="Gene3D" id="3.40.50.300">
    <property type="entry name" value="P-loop containing nucleotide triphosphate hydrolases"/>
    <property type="match status" value="1"/>
</dbReference>
<dbReference type="InterPro" id="IPR005225">
    <property type="entry name" value="Small_GTP-bd"/>
</dbReference>
<dbReference type="InterPro" id="IPR027417">
    <property type="entry name" value="P-loop_NTPase"/>
</dbReference>
<dbReference type="PANTHER" id="PTHR42698">
    <property type="entry name" value="GTPASE ERA"/>
    <property type="match status" value="1"/>
</dbReference>
<feature type="transmembrane region" description="Helical" evidence="8">
    <location>
        <begin position="150"/>
        <end position="168"/>
    </location>
</feature>
<dbReference type="Proteomes" id="UP000242875">
    <property type="component" value="Unassembled WGS sequence"/>
</dbReference>
<evidence type="ECO:0000313" key="11">
    <source>
        <dbReference type="Proteomes" id="UP000242875"/>
    </source>
</evidence>
<keyword evidence="8" id="KW-1133">Transmembrane helix</keyword>
<feature type="compositionally biased region" description="Polar residues" evidence="7">
    <location>
        <begin position="1212"/>
        <end position="1226"/>
    </location>
</feature>
<feature type="region of interest" description="Disordered" evidence="7">
    <location>
        <begin position="32"/>
        <end position="100"/>
    </location>
</feature>
<feature type="transmembrane region" description="Helical" evidence="8">
    <location>
        <begin position="235"/>
        <end position="253"/>
    </location>
</feature>
<dbReference type="GO" id="GO:0043024">
    <property type="term" value="F:ribosomal small subunit binding"/>
    <property type="evidence" value="ECO:0007669"/>
    <property type="project" value="TreeGrafter"/>
</dbReference>
<feature type="region of interest" description="Disordered" evidence="7">
    <location>
        <begin position="849"/>
        <end position="889"/>
    </location>
</feature>
<dbReference type="NCBIfam" id="TIGR00436">
    <property type="entry name" value="era"/>
    <property type="match status" value="1"/>
</dbReference>
<dbReference type="GO" id="GO:0005525">
    <property type="term" value="F:GTP binding"/>
    <property type="evidence" value="ECO:0007669"/>
    <property type="project" value="UniProtKB-KW"/>
</dbReference>
<feature type="region of interest" description="Disordered" evidence="7">
    <location>
        <begin position="1189"/>
        <end position="1261"/>
    </location>
</feature>
<feature type="compositionally biased region" description="Pro residues" evidence="7">
    <location>
        <begin position="1072"/>
        <end position="1085"/>
    </location>
</feature>
<dbReference type="PANTHER" id="PTHR42698:SF1">
    <property type="entry name" value="GTPASE ERA, MITOCHONDRIAL"/>
    <property type="match status" value="1"/>
</dbReference>
<evidence type="ECO:0000256" key="2">
    <source>
        <dbReference type="ARBA" id="ARBA00022741"/>
    </source>
</evidence>
<dbReference type="InterPro" id="IPR005662">
    <property type="entry name" value="GTPase_Era-like"/>
</dbReference>
<dbReference type="InterPro" id="IPR015946">
    <property type="entry name" value="KH_dom-like_a/b"/>
</dbReference>
<feature type="region of interest" description="Disordered" evidence="7">
    <location>
        <begin position="386"/>
        <end position="410"/>
    </location>
</feature>
<feature type="compositionally biased region" description="Basic and acidic residues" evidence="7">
    <location>
        <begin position="75"/>
        <end position="100"/>
    </location>
</feature>
<feature type="region of interest" description="Disordered" evidence="7">
    <location>
        <begin position="1041"/>
        <end position="1090"/>
    </location>
</feature>
<dbReference type="Gene3D" id="3.30.300.20">
    <property type="match status" value="1"/>
</dbReference>
<dbReference type="NCBIfam" id="TIGR00231">
    <property type="entry name" value="small_GTP"/>
    <property type="match status" value="1"/>
</dbReference>
<dbReference type="PROSITE" id="PS50823">
    <property type="entry name" value="KH_TYPE_2"/>
    <property type="match status" value="1"/>
</dbReference>
<dbReference type="CDD" id="cd04163">
    <property type="entry name" value="Era"/>
    <property type="match status" value="1"/>
</dbReference>
<keyword evidence="8" id="KW-0812">Transmembrane</keyword>
<dbReference type="SUPFAM" id="SSF52540">
    <property type="entry name" value="P-loop containing nucleoside triphosphate hydrolases"/>
    <property type="match status" value="1"/>
</dbReference>
<dbReference type="PRINTS" id="PR00326">
    <property type="entry name" value="GTP1OBG"/>
</dbReference>
<evidence type="ECO:0000256" key="6">
    <source>
        <dbReference type="RuleBase" id="RU003761"/>
    </source>
</evidence>
<dbReference type="SUPFAM" id="SSF54814">
    <property type="entry name" value="Prokaryotic type KH domain (KH-domain type II)"/>
    <property type="match status" value="1"/>
</dbReference>
<keyword evidence="4 6" id="KW-0342">GTP-binding</keyword>
<feature type="region of interest" description="Disordered" evidence="7">
    <location>
        <begin position="291"/>
        <end position="374"/>
    </location>
</feature>
<dbReference type="EMBL" id="MVBO01000003">
    <property type="protein sequence ID" value="OZJ06450.1"/>
    <property type="molecule type" value="Genomic_DNA"/>
</dbReference>
<feature type="compositionally biased region" description="Basic and acidic residues" evidence="7">
    <location>
        <begin position="311"/>
        <end position="374"/>
    </location>
</feature>
<evidence type="ECO:0000256" key="3">
    <source>
        <dbReference type="ARBA" id="ARBA00022884"/>
    </source>
</evidence>
<dbReference type="InterPro" id="IPR006073">
    <property type="entry name" value="GTP-bd"/>
</dbReference>
<reference evidence="10 11" key="1">
    <citation type="journal article" date="2017" name="Mycologia">
        <title>Bifiguratus adelaidae, gen. et sp. nov., a new member of Mucoromycotina in endophytic and soil-dwelling habitats.</title>
        <authorList>
            <person name="Torres-Cruz T.J."/>
            <person name="Billingsley Tobias T.L."/>
            <person name="Almatruk M."/>
            <person name="Hesse C."/>
            <person name="Kuske C.R."/>
            <person name="Desiro A."/>
            <person name="Benucci G.M."/>
            <person name="Bonito G."/>
            <person name="Stajich J.E."/>
            <person name="Dunlap C."/>
            <person name="Arnold A.E."/>
            <person name="Porras-Alfaro A."/>
        </authorList>
    </citation>
    <scope>NUCLEOTIDE SEQUENCE [LARGE SCALE GENOMIC DNA]</scope>
    <source>
        <strain evidence="10 11">AZ0501</strain>
    </source>
</reference>
<dbReference type="Pfam" id="PF01926">
    <property type="entry name" value="MMR_HSR1"/>
    <property type="match status" value="1"/>
</dbReference>
<sequence>MKFYEHVNFRIDIFQEQYSRRRWPDTESCRGILRRAPSSPSKYNDKHLSTAGSRATPKEPAASTAGEGTENDPNTYRRGDPVPRPDTAKESKRQETVPSEDVRKLIGDLSQVPKGALLFGFTGTIPYVATSIFSIQYANHPEIMTILEPVQIGYGACIISFLGAIHWGLEIGGYNGSTGLKRYTLGVIPPLFAWPTLFLQPQYALWTQFVGFIGLLWLDVRAVDRGWAPRWYTWLRYWLTGIVGGSIILTIMGKERMQAKVEGHLGRKNYGFYQKDEVGGGRKTTAGNAIAVSDEETESEEPPSLHQLGSENKRDEGEQERMTKEAKADGDKEKSTKKEDKGGKDDSKDNANKQADDTKSSAKETQSKDASERLVRQYAIMTRIKRMAGKQPNKPVKNSTKLSSESPASVHRVIEQTPLKQVVYAPKVMPPSCTRSPVQSTGVQTKVAEEKLAPVVTDFEQPADPYLLKVALVGAANAGKSTLLNGILGEKVSIVSSKAHTTRERTLGILSKDNMQIVFYDTPGVIPGINKAKLNRQVVNTAWQTLKVVDHVMVIIDVQRLLNAPSMHTEEYLFRRLAEYAIAVTILVNKMDTVKDKSYSDTEREADERLRAMCPTVEKVFYMSALESEDVHKIKASQDTLLKLTKPHSWLYPATQTVDMARLKRVEEFIREELYSRLEGYLPYSIVQENVGWTPVEGGGLRIDQNIYVERPSQQKIVVGSGGKVINGVTHEARKQITKAFAQPVHLFLHVKCRNKLMGDLMTTPMIHASGHGQPLTKQQVSKLMYTLRTRLGLAGFKAKHGMMRSRFNRVQARFSSRLPADPVPCLSRTRLAYHAMSRRSSILRDLEMSRQSSARTPTHMTSPILRRRDSSPCTEKSSEPCATPPPRFAYPTPVTGNPETDAAYLLVMLHHSPLYPPGEQKRRHSVEFWQSERLQVPQPLKPGTSAPMPYVTDPYPRPAPQIHPFEAFMQLEKPTKRQRTELPSPSPSYHQRPPQFPQESFRPRALPAYPTALYAQPQPFPPQRDVLRPAPFPPPTFLPSPTCPNFPPPLQPASSSIASSPTNLSDGLPAPCTPSPPKNQPLTPPELSGLDSFRTIDYDKSWLTEEFGRCEPGKHVEGCNCKIELGAICYLPEKHAFAQHKTQCADENIVKAFWNEEGPLHVSVETTGAGVKDIGEYIIEILETGLSDDEDECESKKASPPATTSDHRSTSLDTTGSTQLTSPSVSDVHHIHQAGRSDSIASGTLSSMSSSQMTPPNFSPLMNEHGIHIDPGMSLVPDLSALATWSHKIALMDGQPKMLAGDANLWNSTLQPSLADIYPFGQQTSVNTTPPLDLDMSLIEQHPADPSNFPEFDPPFFTSTPVYEPQAQFDQLYAQLGLMFQQDLLPAPVQLQQL</sequence>
<dbReference type="InterPro" id="IPR009019">
    <property type="entry name" value="KH_sf_prok-type"/>
</dbReference>
<evidence type="ECO:0000256" key="8">
    <source>
        <dbReference type="SAM" id="Phobius"/>
    </source>
</evidence>
<keyword evidence="2 6" id="KW-0547">Nucleotide-binding</keyword>
<dbReference type="OrthoDB" id="188276at2759"/>
<dbReference type="GO" id="GO:0000028">
    <property type="term" value="P:ribosomal small subunit assembly"/>
    <property type="evidence" value="ECO:0007669"/>
    <property type="project" value="TreeGrafter"/>
</dbReference>
<dbReference type="HAMAP" id="MF_00367">
    <property type="entry name" value="GTPase_Era"/>
    <property type="match status" value="1"/>
</dbReference>
<dbReference type="GO" id="GO:0019843">
    <property type="term" value="F:rRNA binding"/>
    <property type="evidence" value="ECO:0007669"/>
    <property type="project" value="TreeGrafter"/>
</dbReference>
<dbReference type="InterPro" id="IPR004044">
    <property type="entry name" value="KH_dom_type_2"/>
</dbReference>
<comment type="caution">
    <text evidence="10">The sequence shown here is derived from an EMBL/GenBank/DDBJ whole genome shotgun (WGS) entry which is preliminary data.</text>
</comment>
<dbReference type="InterPro" id="IPR021836">
    <property type="entry name" value="DUF3429"/>
</dbReference>
<comment type="similarity">
    <text evidence="1 6">Belongs to the TRAFAC class TrmE-Era-EngA-EngB-Septin-like GTPase superfamily. Era GTPase family.</text>
</comment>
<gene>
    <name evidence="10" type="ORF">BZG36_00577</name>
</gene>
<evidence type="ECO:0000256" key="4">
    <source>
        <dbReference type="ARBA" id="ARBA00023134"/>
    </source>
</evidence>
<protein>
    <recommendedName>
        <fullName evidence="9">KH type-2 domain-containing protein</fullName>
    </recommendedName>
</protein>
<evidence type="ECO:0000313" key="10">
    <source>
        <dbReference type="EMBL" id="OZJ06450.1"/>
    </source>
</evidence>
<feature type="compositionally biased region" description="Pro residues" evidence="7">
    <location>
        <begin position="1041"/>
        <end position="1052"/>
    </location>
</feature>
<accession>A0A261Y733</accession>
<keyword evidence="8" id="KW-0472">Membrane</keyword>
<dbReference type="InterPro" id="IPR030388">
    <property type="entry name" value="G_ERA_dom"/>
</dbReference>
<evidence type="ECO:0000256" key="1">
    <source>
        <dbReference type="ARBA" id="ARBA00007921"/>
    </source>
</evidence>
<organism evidence="10 11">
    <name type="scientific">Bifiguratus adelaidae</name>
    <dbReference type="NCBI Taxonomy" id="1938954"/>
    <lineage>
        <taxon>Eukaryota</taxon>
        <taxon>Fungi</taxon>
        <taxon>Fungi incertae sedis</taxon>
        <taxon>Mucoromycota</taxon>
        <taxon>Mucoromycotina</taxon>
        <taxon>Endogonomycetes</taxon>
        <taxon>Endogonales</taxon>
        <taxon>Endogonales incertae sedis</taxon>
        <taxon>Bifiguratus</taxon>
    </lineage>
</organism>
<feature type="compositionally biased region" description="Polar residues" evidence="7">
    <location>
        <begin position="850"/>
        <end position="862"/>
    </location>
</feature>
<feature type="compositionally biased region" description="Polar residues" evidence="7">
    <location>
        <begin position="1053"/>
        <end position="1066"/>
    </location>
</feature>
<feature type="compositionally biased region" description="Polar residues" evidence="7">
    <location>
        <begin position="396"/>
        <end position="407"/>
    </location>
</feature>
<evidence type="ECO:0000256" key="5">
    <source>
        <dbReference type="PROSITE-ProRule" id="PRU00118"/>
    </source>
</evidence>
<dbReference type="Pfam" id="PF07650">
    <property type="entry name" value="KH_2"/>
    <property type="match status" value="1"/>
</dbReference>
<feature type="region of interest" description="Disordered" evidence="7">
    <location>
        <begin position="976"/>
        <end position="1002"/>
    </location>
</feature>
<keyword evidence="11" id="KW-1185">Reference proteome</keyword>
<name>A0A261Y733_9FUNG</name>
<dbReference type="CDD" id="cd22534">
    <property type="entry name" value="KH-II_Era"/>
    <property type="match status" value="1"/>
</dbReference>
<feature type="domain" description="KH type-2" evidence="9">
    <location>
        <begin position="678"/>
        <end position="755"/>
    </location>
</feature>